<keyword evidence="9" id="KW-0249">Electron transport</keyword>
<evidence type="ECO:0000313" key="17">
    <source>
        <dbReference type="EMBL" id="CAK7921665.1"/>
    </source>
</evidence>
<keyword evidence="6" id="KW-0285">Flavoprotein</keyword>
<sequence length="616" mass="68945">MSKLFKRGVSFDGMDCIKDSSSAAYMQAGKASQSAVSWYYQANYAKFTVYFGVVVIFIACIKNIWYRSSDKVYLKSHQKSLNPSLISSLVAVSTSYGRYIGYKPINSYICRVLALPTSLGSLLFVIASTAYLACYCFIPHYWYRGCSGFGTPPLAIRAGVMATAITPFLYVLSGKSNMITLLTGISYEKLNGFHQWAGIITLILSIIHVVPFMYQAMAEGGASFLAETFSSKDYWSGYPPFVLLVVLCVGGNSWFRSRIYEGFLHLHWMCGIAYFATLVWHINNALDMQRYMWGALAFWATQLIYRALVKTAFRPSALFLKPRPATLTKLPKGTYEVVVTNVADMKWNPGQHCYLRFAGSRILDNHPFSICSVPSTVSADSNELRFIIVPKKGLTGKLYKELDESITLKKKVFLDGPYGGTVRDPLSFDNLSLISSGSGVTVCLPFLTHVTQHIAKSIEAGTAFIPKDIHFVWIIRHEEHIDWIREQLEQAVSIAGDYVTIDIYVANRKEIPSDKTGTIDSPAETEKCIDSSYDSRSTFPMGINIHYLKPNIEQIVLDSEKYLNRKTMFVSSGSGSMRKSVGSGVSSLQTLVFNSDMNSRPYPIEEIYLHTEAFGW</sequence>
<dbReference type="PANTHER" id="PTHR32361">
    <property type="entry name" value="FERRIC/CUPRIC REDUCTASE TRANSMEMBRANE COMPONENT"/>
    <property type="match status" value="1"/>
</dbReference>
<gene>
    <name evidence="17" type="primary">FRE7</name>
    <name evidence="17" type="ORF">CAAN4_H16952</name>
</gene>
<dbReference type="EMBL" id="OZ004260">
    <property type="protein sequence ID" value="CAK7921665.1"/>
    <property type="molecule type" value="Genomic_DNA"/>
</dbReference>
<evidence type="ECO:0000256" key="13">
    <source>
        <dbReference type="ARBA" id="ARBA00023136"/>
    </source>
</evidence>
<evidence type="ECO:0000256" key="2">
    <source>
        <dbReference type="ARBA" id="ARBA00006278"/>
    </source>
</evidence>
<feature type="transmembrane region" description="Helical" evidence="15">
    <location>
        <begin position="262"/>
        <end position="282"/>
    </location>
</feature>
<evidence type="ECO:0000256" key="12">
    <source>
        <dbReference type="ARBA" id="ARBA00023065"/>
    </source>
</evidence>
<evidence type="ECO:0000256" key="3">
    <source>
        <dbReference type="ARBA" id="ARBA00012668"/>
    </source>
</evidence>
<keyword evidence="4" id="KW-0813">Transport</keyword>
<dbReference type="InterPro" id="IPR013112">
    <property type="entry name" value="FAD-bd_8"/>
</dbReference>
<dbReference type="InterPro" id="IPR017938">
    <property type="entry name" value="Riboflavin_synthase-like_b-brl"/>
</dbReference>
<dbReference type="InterPro" id="IPR013130">
    <property type="entry name" value="Fe3_Rdtase_TM_dom"/>
</dbReference>
<keyword evidence="13 15" id="KW-0472">Membrane</keyword>
<feature type="transmembrane region" description="Helical" evidence="15">
    <location>
        <begin position="193"/>
        <end position="214"/>
    </location>
</feature>
<feature type="transmembrane region" description="Helical" evidence="15">
    <location>
        <begin position="85"/>
        <end position="101"/>
    </location>
</feature>
<dbReference type="InterPro" id="IPR051410">
    <property type="entry name" value="Ferric/Cupric_Reductase"/>
</dbReference>
<keyword evidence="7 15" id="KW-0812">Transmembrane</keyword>
<protein>
    <recommendedName>
        <fullName evidence="3">ferric-chelate reductase (NADPH)</fullName>
        <ecNumber evidence="3">1.16.1.9</ecNumber>
    </recommendedName>
</protein>
<dbReference type="Gene3D" id="3.40.50.80">
    <property type="entry name" value="Nucleotide-binding domain of ferredoxin-NADP reductase (FNR) module"/>
    <property type="match status" value="1"/>
</dbReference>
<name>A0ABP0ELG0_9ASCO</name>
<evidence type="ECO:0000259" key="16">
    <source>
        <dbReference type="PROSITE" id="PS51384"/>
    </source>
</evidence>
<evidence type="ECO:0000256" key="1">
    <source>
        <dbReference type="ARBA" id="ARBA00004651"/>
    </source>
</evidence>
<dbReference type="CDD" id="cd06186">
    <property type="entry name" value="NOX_Duox_like_FAD_NADP"/>
    <property type="match status" value="1"/>
</dbReference>
<keyword evidence="18" id="KW-1185">Reference proteome</keyword>
<dbReference type="PANTHER" id="PTHR32361:SF23">
    <property type="entry name" value="FERRIC-CHELATE REDUCTASE"/>
    <property type="match status" value="1"/>
</dbReference>
<evidence type="ECO:0000256" key="4">
    <source>
        <dbReference type="ARBA" id="ARBA00022448"/>
    </source>
</evidence>
<comment type="subcellular location">
    <subcellularLocation>
        <location evidence="1">Cell membrane</location>
        <topology evidence="1">Multi-pass membrane protein</topology>
    </subcellularLocation>
</comment>
<keyword evidence="11" id="KW-0560">Oxidoreductase</keyword>
<keyword evidence="12" id="KW-0406">Ion transport</keyword>
<dbReference type="SFLD" id="SFLDS00052">
    <property type="entry name" value="Ferric_Reductase_Domain"/>
    <property type="match status" value="1"/>
</dbReference>
<dbReference type="SUPFAM" id="SSF52343">
    <property type="entry name" value="Ferredoxin reductase-like, C-terminal NADP-linked domain"/>
    <property type="match status" value="1"/>
</dbReference>
<evidence type="ECO:0000256" key="10">
    <source>
        <dbReference type="ARBA" id="ARBA00022989"/>
    </source>
</evidence>
<feature type="transmembrane region" description="Helical" evidence="15">
    <location>
        <begin position="122"/>
        <end position="142"/>
    </location>
</feature>
<dbReference type="Pfam" id="PF08022">
    <property type="entry name" value="FAD_binding_8"/>
    <property type="match status" value="1"/>
</dbReference>
<feature type="transmembrane region" description="Helical" evidence="15">
    <location>
        <begin position="47"/>
        <end position="65"/>
    </location>
</feature>
<evidence type="ECO:0000256" key="8">
    <source>
        <dbReference type="ARBA" id="ARBA00022827"/>
    </source>
</evidence>
<dbReference type="Gene3D" id="2.40.30.10">
    <property type="entry name" value="Translation factors"/>
    <property type="match status" value="1"/>
</dbReference>
<evidence type="ECO:0000256" key="15">
    <source>
        <dbReference type="SAM" id="Phobius"/>
    </source>
</evidence>
<evidence type="ECO:0000256" key="6">
    <source>
        <dbReference type="ARBA" id="ARBA00022630"/>
    </source>
</evidence>
<comment type="catalytic activity">
    <reaction evidence="14">
        <text>2 a Fe(II)-siderophore + NADP(+) + H(+) = 2 a Fe(III)-siderophore + NADPH</text>
        <dbReference type="Rhea" id="RHEA:28795"/>
        <dbReference type="Rhea" id="RHEA-COMP:11342"/>
        <dbReference type="Rhea" id="RHEA-COMP:11344"/>
        <dbReference type="ChEBI" id="CHEBI:15378"/>
        <dbReference type="ChEBI" id="CHEBI:29033"/>
        <dbReference type="ChEBI" id="CHEBI:29034"/>
        <dbReference type="ChEBI" id="CHEBI:57783"/>
        <dbReference type="ChEBI" id="CHEBI:58349"/>
        <dbReference type="EC" id="1.16.1.9"/>
    </reaction>
</comment>
<dbReference type="InterPro" id="IPR013121">
    <property type="entry name" value="Fe_red_NAD-bd_6"/>
</dbReference>
<feature type="transmembrane region" description="Helical" evidence="15">
    <location>
        <begin position="154"/>
        <end position="172"/>
    </location>
</feature>
<reference evidence="17 18" key="1">
    <citation type="submission" date="2024-01" db="EMBL/GenBank/DDBJ databases">
        <authorList>
            <consortium name="Genoscope - CEA"/>
            <person name="William W."/>
        </authorList>
    </citation>
    <scope>NUCLEOTIDE SEQUENCE [LARGE SCALE GENOMIC DNA]</scope>
    <source>
        <strain evidence="17 18">29B2s-10</strain>
    </source>
</reference>
<keyword evidence="5" id="KW-1003">Cell membrane</keyword>
<keyword evidence="8" id="KW-0274">FAD</keyword>
<evidence type="ECO:0000256" key="14">
    <source>
        <dbReference type="ARBA" id="ARBA00048483"/>
    </source>
</evidence>
<dbReference type="InterPro" id="IPR039261">
    <property type="entry name" value="FNR_nucleotide-bd"/>
</dbReference>
<dbReference type="Pfam" id="PF01794">
    <property type="entry name" value="Ferric_reduct"/>
    <property type="match status" value="1"/>
</dbReference>
<dbReference type="Pfam" id="PF08030">
    <property type="entry name" value="NAD_binding_6"/>
    <property type="match status" value="1"/>
</dbReference>
<proteinExistence type="inferred from homology"/>
<feature type="transmembrane region" description="Helical" evidence="15">
    <location>
        <begin position="234"/>
        <end position="255"/>
    </location>
</feature>
<accession>A0ABP0ELG0</accession>
<dbReference type="InterPro" id="IPR017927">
    <property type="entry name" value="FAD-bd_FR_type"/>
</dbReference>
<dbReference type="Proteomes" id="UP001497600">
    <property type="component" value="Chromosome H"/>
</dbReference>
<keyword evidence="10 15" id="KW-1133">Transmembrane helix</keyword>
<evidence type="ECO:0000256" key="7">
    <source>
        <dbReference type="ARBA" id="ARBA00022692"/>
    </source>
</evidence>
<evidence type="ECO:0000256" key="5">
    <source>
        <dbReference type="ARBA" id="ARBA00022475"/>
    </source>
</evidence>
<dbReference type="SFLD" id="SFLDG01168">
    <property type="entry name" value="Ferric_reductase_subgroup_(FRE"/>
    <property type="match status" value="1"/>
</dbReference>
<organism evidence="17 18">
    <name type="scientific">[Candida] anglica</name>
    <dbReference type="NCBI Taxonomy" id="148631"/>
    <lineage>
        <taxon>Eukaryota</taxon>
        <taxon>Fungi</taxon>
        <taxon>Dikarya</taxon>
        <taxon>Ascomycota</taxon>
        <taxon>Saccharomycotina</taxon>
        <taxon>Pichiomycetes</taxon>
        <taxon>Debaryomycetaceae</taxon>
        <taxon>Kurtzmaniella</taxon>
    </lineage>
</organism>
<feature type="domain" description="FAD-binding FR-type" evidence="16">
    <location>
        <begin position="296"/>
        <end position="424"/>
    </location>
</feature>
<evidence type="ECO:0000256" key="9">
    <source>
        <dbReference type="ARBA" id="ARBA00022982"/>
    </source>
</evidence>
<dbReference type="EC" id="1.16.1.9" evidence="3"/>
<comment type="similarity">
    <text evidence="2">Belongs to the ferric reductase (FRE) family.</text>
</comment>
<dbReference type="SUPFAM" id="SSF63380">
    <property type="entry name" value="Riboflavin synthase domain-like"/>
    <property type="match status" value="1"/>
</dbReference>
<evidence type="ECO:0000256" key="11">
    <source>
        <dbReference type="ARBA" id="ARBA00023002"/>
    </source>
</evidence>
<dbReference type="PROSITE" id="PS51384">
    <property type="entry name" value="FAD_FR"/>
    <property type="match status" value="1"/>
</dbReference>
<evidence type="ECO:0000313" key="18">
    <source>
        <dbReference type="Proteomes" id="UP001497600"/>
    </source>
</evidence>